<evidence type="ECO:0000256" key="1">
    <source>
        <dbReference type="SAM" id="SignalP"/>
    </source>
</evidence>
<evidence type="ECO:0000313" key="3">
    <source>
        <dbReference type="Proteomes" id="UP000261016"/>
    </source>
</evidence>
<comment type="caution">
    <text evidence="2">The sequence shown here is derived from an EMBL/GenBank/DDBJ whole genome shotgun (WGS) entry which is preliminary data.</text>
</comment>
<dbReference type="RefSeq" id="WP_117725938.1">
    <property type="nucleotide sequence ID" value="NZ_CABMFV010000009.1"/>
</dbReference>
<evidence type="ECO:0000313" key="2">
    <source>
        <dbReference type="EMBL" id="RGM28284.1"/>
    </source>
</evidence>
<gene>
    <name evidence="2" type="ORF">DXC19_11375</name>
</gene>
<feature type="chain" id="PRO_5039327868" description="Lipoprotein" evidence="1">
    <location>
        <begin position="21"/>
        <end position="303"/>
    </location>
</feature>
<keyword evidence="1" id="KW-0732">Signal</keyword>
<organism evidence="2 3">
    <name type="scientific">Staphylococcus warneri</name>
    <dbReference type="NCBI Taxonomy" id="1292"/>
    <lineage>
        <taxon>Bacteria</taxon>
        <taxon>Bacillati</taxon>
        <taxon>Bacillota</taxon>
        <taxon>Bacilli</taxon>
        <taxon>Bacillales</taxon>
        <taxon>Staphylococcaceae</taxon>
        <taxon>Staphylococcus</taxon>
    </lineage>
</organism>
<evidence type="ECO:0008006" key="4">
    <source>
        <dbReference type="Google" id="ProtNLM"/>
    </source>
</evidence>
<sequence>MNTKKWILIALTLLLTVSLAACNATKPERQKKTTEKGQMKVGEMMQEDKQHVWFLGRYNNSYKVDGDSDVYRILISKNGKLKVYYCHDITNGDMKDYAKMSDKEIIKKAKKEDKSTFDYTKKDLIKLTKGEIKETKKLIKEGSDYRPPATTRSKGVVYGYADYARGHQNSPEESLKKLKEYQKQLEDTKYEAPKSKKIDLHYDDENDLFMSVGRDYPFPKNYVAHGDLTDTKGMKHILFEQALQPKKYNGQRFAGVAEDGDKEQAEAEFLFLTTKVDDKVKNVLIDEKDDPAIKHNKPKKGEE</sequence>
<reference evidence="2 3" key="1">
    <citation type="submission" date="2018-08" db="EMBL/GenBank/DDBJ databases">
        <title>A genome reference for cultivated species of the human gut microbiota.</title>
        <authorList>
            <person name="Zou Y."/>
            <person name="Xue W."/>
            <person name="Luo G."/>
        </authorList>
    </citation>
    <scope>NUCLEOTIDE SEQUENCE [LARGE SCALE GENOMIC DNA]</scope>
    <source>
        <strain evidence="2 3">OM08-17AT</strain>
    </source>
</reference>
<protein>
    <recommendedName>
        <fullName evidence="4">Lipoprotein</fullName>
    </recommendedName>
</protein>
<name>A0A8B2ZHY5_STAWA</name>
<dbReference type="AlphaFoldDB" id="A0A8B2ZHY5"/>
<dbReference type="EMBL" id="QSTD01000009">
    <property type="protein sequence ID" value="RGM28284.1"/>
    <property type="molecule type" value="Genomic_DNA"/>
</dbReference>
<dbReference type="Proteomes" id="UP000261016">
    <property type="component" value="Unassembled WGS sequence"/>
</dbReference>
<feature type="signal peptide" evidence="1">
    <location>
        <begin position="1"/>
        <end position="20"/>
    </location>
</feature>
<accession>A0A8B2ZHY5</accession>
<dbReference type="PROSITE" id="PS51257">
    <property type="entry name" value="PROKAR_LIPOPROTEIN"/>
    <property type="match status" value="1"/>
</dbReference>
<proteinExistence type="predicted"/>